<feature type="active site" description="Proton donor/acceptor" evidence="8">
    <location>
        <position position="131"/>
    </location>
</feature>
<dbReference type="GO" id="GO:0043484">
    <property type="term" value="P:regulation of RNA splicing"/>
    <property type="evidence" value="ECO:0007669"/>
    <property type="project" value="Ensembl"/>
</dbReference>
<evidence type="ECO:0000256" key="9">
    <source>
        <dbReference type="SAM" id="MobiDB-lite"/>
    </source>
</evidence>
<dbReference type="PANTHER" id="PTHR13522">
    <property type="entry name" value="U6 SNRNA PHOSPHODIESTERASE 1"/>
    <property type="match status" value="1"/>
</dbReference>
<evidence type="ECO:0000256" key="4">
    <source>
        <dbReference type="ARBA" id="ARBA00023242"/>
    </source>
</evidence>
<dbReference type="STRING" id="244447.ENSCSEP00000021745"/>
<reference evidence="10" key="2">
    <citation type="submission" date="2025-08" db="UniProtKB">
        <authorList>
            <consortium name="Ensembl"/>
        </authorList>
    </citation>
    <scope>IDENTIFICATION</scope>
</reference>
<keyword evidence="2 8" id="KW-0378">Hydrolase</keyword>
<dbReference type="KEGG" id="csem:103379466"/>
<feature type="region of interest" description="Disordered" evidence="9">
    <location>
        <begin position="1"/>
        <end position="52"/>
    </location>
</feature>
<dbReference type="Ensembl" id="ENSCSET00000022022.1">
    <property type="protein sequence ID" value="ENSCSEP00000021745.1"/>
    <property type="gene ID" value="ENSCSEG00000013881.1"/>
</dbReference>
<proteinExistence type="inferred from homology"/>
<dbReference type="InParanoid" id="A0A3P8WAX5"/>
<dbReference type="GO" id="GO:1990838">
    <property type="term" value="F:poly(U)-specific exoribonuclease activity, producing 3' uridine cyclic phosphate ends"/>
    <property type="evidence" value="ECO:0007669"/>
    <property type="project" value="UniProtKB-UniRule"/>
</dbReference>
<dbReference type="InterPro" id="IPR009097">
    <property type="entry name" value="Cyclic_Pdiesterase"/>
</dbReference>
<evidence type="ECO:0000313" key="11">
    <source>
        <dbReference type="Proteomes" id="UP000265120"/>
    </source>
</evidence>
<dbReference type="PANTHER" id="PTHR13522:SF3">
    <property type="entry name" value="U6 SNRNA PHOSPHODIESTERASE 1"/>
    <property type="match status" value="1"/>
</dbReference>
<dbReference type="InterPro" id="IPR027521">
    <property type="entry name" value="Usb1"/>
</dbReference>
<dbReference type="GO" id="GO:0005634">
    <property type="term" value="C:nucleus"/>
    <property type="evidence" value="ECO:0007669"/>
    <property type="project" value="UniProtKB-SubCell"/>
</dbReference>
<dbReference type="CTD" id="79650"/>
<dbReference type="Proteomes" id="UP000265120">
    <property type="component" value="Chromosome 6"/>
</dbReference>
<dbReference type="FunCoup" id="A0A3P8WAX5">
    <property type="interactions" value="450"/>
</dbReference>
<dbReference type="OMA" id="KTVVLQY"/>
<keyword evidence="1 8" id="KW-0540">Nuclease</keyword>
<evidence type="ECO:0000256" key="8">
    <source>
        <dbReference type="HAMAP-Rule" id="MF_03040"/>
    </source>
</evidence>
<evidence type="ECO:0000256" key="7">
    <source>
        <dbReference type="ARBA" id="ARBA00046102"/>
    </source>
</evidence>
<evidence type="ECO:0000256" key="5">
    <source>
        <dbReference type="ARBA" id="ARBA00029300"/>
    </source>
</evidence>
<accession>A0A3P8WAX5</accession>
<dbReference type="GeneTree" id="ENSGT00390000004596"/>
<dbReference type="AlphaFoldDB" id="A0A3P8WAX5"/>
<comment type="function">
    <text evidence="8">Phosphodiesterase responsible for the U6 snRNA 3' end processing. Acts as an exoribonuclease (RNase) responsible for trimming the poly(U) tract of the last nucleotides in the pre-U6 snRNA molecule, leading to the formation of mature U6 snRNA.</text>
</comment>
<comment type="catalytic activity">
    <reaction evidence="6">
        <text>a 3'-end uridylyl-adenosine-RNA = a 3'-end 2',3'-cyclophospho-uridine-RNA + adenosine</text>
        <dbReference type="Rhea" id="RHEA:67896"/>
        <dbReference type="Rhea" id="RHEA-COMP:17385"/>
        <dbReference type="Rhea" id="RHEA-COMP:17386"/>
        <dbReference type="ChEBI" id="CHEBI:16335"/>
        <dbReference type="ChEBI" id="CHEBI:85644"/>
        <dbReference type="ChEBI" id="CHEBI:176518"/>
    </reaction>
    <physiologicalReaction direction="left-to-right" evidence="6">
        <dbReference type="Rhea" id="RHEA:67897"/>
    </physiologicalReaction>
</comment>
<evidence type="ECO:0000256" key="6">
    <source>
        <dbReference type="ARBA" id="ARBA00029305"/>
    </source>
</evidence>
<dbReference type="RefSeq" id="XP_008309248.1">
    <property type="nucleotide sequence ID" value="XM_008311026.3"/>
</dbReference>
<protein>
    <recommendedName>
        <fullName evidence="8">U6 snRNA phosphodiesterase</fullName>
        <ecNumber evidence="8">3.1.4.-</ecNumber>
    </recommendedName>
</protein>
<dbReference type="SUPFAM" id="SSF55144">
    <property type="entry name" value="LigT-like"/>
    <property type="match status" value="1"/>
</dbReference>
<dbReference type="Gene3D" id="3.90.1140.10">
    <property type="entry name" value="Cyclic phosphodiesterase"/>
    <property type="match status" value="1"/>
</dbReference>
<dbReference type="FunFam" id="3.90.1140.10:FF:000002">
    <property type="entry name" value="U6 snRNA phosphodiesterase"/>
    <property type="match status" value="1"/>
</dbReference>
<gene>
    <name evidence="8" type="primary">USB1</name>
</gene>
<evidence type="ECO:0000256" key="2">
    <source>
        <dbReference type="ARBA" id="ARBA00022801"/>
    </source>
</evidence>
<reference evidence="10" key="3">
    <citation type="submission" date="2025-09" db="UniProtKB">
        <authorList>
            <consortium name="Ensembl"/>
        </authorList>
    </citation>
    <scope>IDENTIFICATION</scope>
</reference>
<dbReference type="GeneID" id="103379466"/>
<evidence type="ECO:0000256" key="1">
    <source>
        <dbReference type="ARBA" id="ARBA00022722"/>
    </source>
</evidence>
<sequence length="276" mass="32004">MMLVGYSSSSEGEEDGEDLNRSSKLQKYQKDGSDDGCPVKKRPRTEEKLTKTRLPLPGCLMTMFPDEEEPNTDDSALHGGRIRSFKHERGNWATYVYLPYHPEEEFMEVMEDLIAAARSHGVVLTPQQEFHLSLSQTVVLRHHWIQPFTQSLRTDLARCKRFVCTASKLKIYCNAERTRTFLGMEVCCSQAHLLELVRVVDRTMTEFHLDTFYKEPSFHVSLAWCVGDQTEKMKECMWDLQCVMDNREDGTFVLRMDGEELRCKTGNKVFRFPLEP</sequence>
<dbReference type="EC" id="3.1.4.-" evidence="8"/>
<dbReference type="HAMAP" id="MF_03040">
    <property type="entry name" value="USB1"/>
    <property type="match status" value="1"/>
</dbReference>
<dbReference type="OrthoDB" id="49151at2759"/>
<evidence type="ECO:0000256" key="3">
    <source>
        <dbReference type="ARBA" id="ARBA00023239"/>
    </source>
</evidence>
<feature type="active site" description="Proton donor/acceptor" evidence="8">
    <location>
        <position position="219"/>
    </location>
</feature>
<comment type="similarity">
    <text evidence="8">Belongs to the 2H phosphoesterase superfamily. USB1 family.</text>
</comment>
<dbReference type="Pfam" id="PF09749">
    <property type="entry name" value="HVSL"/>
    <property type="match status" value="1"/>
</dbReference>
<name>A0A3P8WAX5_CYNSE</name>
<organism evidence="10 11">
    <name type="scientific">Cynoglossus semilaevis</name>
    <name type="common">Tongue sole</name>
    <dbReference type="NCBI Taxonomy" id="244447"/>
    <lineage>
        <taxon>Eukaryota</taxon>
        <taxon>Metazoa</taxon>
        <taxon>Chordata</taxon>
        <taxon>Craniata</taxon>
        <taxon>Vertebrata</taxon>
        <taxon>Euteleostomi</taxon>
        <taxon>Actinopterygii</taxon>
        <taxon>Neopterygii</taxon>
        <taxon>Teleostei</taxon>
        <taxon>Neoteleostei</taxon>
        <taxon>Acanthomorphata</taxon>
        <taxon>Carangaria</taxon>
        <taxon>Pleuronectiformes</taxon>
        <taxon>Pleuronectoidei</taxon>
        <taxon>Cynoglossidae</taxon>
        <taxon>Cynoglossinae</taxon>
        <taxon>Cynoglossus</taxon>
    </lineage>
</organism>
<dbReference type="GO" id="GO:0030223">
    <property type="term" value="P:neutrophil differentiation"/>
    <property type="evidence" value="ECO:0007669"/>
    <property type="project" value="Ensembl"/>
</dbReference>
<reference evidence="10 11" key="1">
    <citation type="journal article" date="2014" name="Nat. Genet.">
        <title>Whole-genome sequence of a flatfish provides insights into ZW sex chromosome evolution and adaptation to a benthic lifestyle.</title>
        <authorList>
            <person name="Chen S."/>
            <person name="Zhang G."/>
            <person name="Shao C."/>
            <person name="Huang Q."/>
            <person name="Liu G."/>
            <person name="Zhang P."/>
            <person name="Song W."/>
            <person name="An N."/>
            <person name="Chalopin D."/>
            <person name="Volff J.N."/>
            <person name="Hong Y."/>
            <person name="Li Q."/>
            <person name="Sha Z."/>
            <person name="Zhou H."/>
            <person name="Xie M."/>
            <person name="Yu Q."/>
            <person name="Liu Y."/>
            <person name="Xiang H."/>
            <person name="Wang N."/>
            <person name="Wu K."/>
            <person name="Yang C."/>
            <person name="Zhou Q."/>
            <person name="Liao X."/>
            <person name="Yang L."/>
            <person name="Hu Q."/>
            <person name="Zhang J."/>
            <person name="Meng L."/>
            <person name="Jin L."/>
            <person name="Tian Y."/>
            <person name="Lian J."/>
            <person name="Yang J."/>
            <person name="Miao G."/>
            <person name="Liu S."/>
            <person name="Liang Z."/>
            <person name="Yan F."/>
            <person name="Li Y."/>
            <person name="Sun B."/>
            <person name="Zhang H."/>
            <person name="Zhang J."/>
            <person name="Zhu Y."/>
            <person name="Du M."/>
            <person name="Zhao Y."/>
            <person name="Schartl M."/>
            <person name="Tang Q."/>
            <person name="Wang J."/>
        </authorList>
    </citation>
    <scope>NUCLEOTIDE SEQUENCE</scope>
</reference>
<keyword evidence="3" id="KW-0456">Lyase</keyword>
<comment type="subcellular location">
    <subcellularLocation>
        <location evidence="8">Nucleus</location>
    </subcellularLocation>
</comment>
<dbReference type="GO" id="GO:0034477">
    <property type="term" value="P:U6 snRNA 3'-end processing"/>
    <property type="evidence" value="ECO:0007669"/>
    <property type="project" value="UniProtKB-UniRule"/>
</dbReference>
<dbReference type="GO" id="GO:0016829">
    <property type="term" value="F:lyase activity"/>
    <property type="evidence" value="ECO:0007669"/>
    <property type="project" value="UniProtKB-KW"/>
</dbReference>
<comment type="catalytic activity">
    <reaction evidence="5">
        <text>a 3'-end uridylyl-uridine-RNA = a 3'-end 2',3'-cyclophospho-uridine-RNA + uridine</text>
        <dbReference type="Rhea" id="RHEA:46052"/>
        <dbReference type="Rhea" id="RHEA-COMP:17384"/>
        <dbReference type="Rhea" id="RHEA-COMP:17385"/>
        <dbReference type="ChEBI" id="CHEBI:16704"/>
        <dbReference type="ChEBI" id="CHEBI:85643"/>
        <dbReference type="ChEBI" id="CHEBI:85644"/>
    </reaction>
    <physiologicalReaction direction="left-to-right" evidence="5">
        <dbReference type="Rhea" id="RHEA:46053"/>
    </physiologicalReaction>
</comment>
<keyword evidence="4 8" id="KW-0539">Nucleus</keyword>
<keyword evidence="11" id="KW-1185">Reference proteome</keyword>
<comment type="function">
    <text evidence="7">3'-5' RNA exonuclease that trims the 3' end of oligo(U) and oligo(A) tracts of the pre-U6 small nuclear RNA (snRNA) molecule, leading to the formation of a mature U6 snRNA 3' end-terminated with a 2',3'-cyclic phosphate. Participates in the U6 snRNA 3' end processing that prevents U6 snRNA degradation. In addition also removes uridines from the 3' end of U6atac snRNA and possibly the vault RNA VTRNA1-1.</text>
</comment>
<evidence type="ECO:0000313" key="10">
    <source>
        <dbReference type="Ensembl" id="ENSCSEP00000021745.1"/>
    </source>
</evidence>